<dbReference type="AlphaFoldDB" id="A0A2T6ZWE0"/>
<feature type="compositionally biased region" description="Low complexity" evidence="1">
    <location>
        <begin position="111"/>
        <end position="124"/>
    </location>
</feature>
<evidence type="ECO:0000256" key="1">
    <source>
        <dbReference type="SAM" id="MobiDB-lite"/>
    </source>
</evidence>
<protein>
    <submittedName>
        <fullName evidence="2">Uncharacterized protein</fullName>
    </submittedName>
</protein>
<gene>
    <name evidence="2" type="ORF">B9Z19DRAFT_1124600</name>
</gene>
<organism evidence="2 3">
    <name type="scientific">Tuber borchii</name>
    <name type="common">White truffle</name>
    <dbReference type="NCBI Taxonomy" id="42251"/>
    <lineage>
        <taxon>Eukaryota</taxon>
        <taxon>Fungi</taxon>
        <taxon>Dikarya</taxon>
        <taxon>Ascomycota</taxon>
        <taxon>Pezizomycotina</taxon>
        <taxon>Pezizomycetes</taxon>
        <taxon>Pezizales</taxon>
        <taxon>Tuberaceae</taxon>
        <taxon>Tuber</taxon>
    </lineage>
</organism>
<name>A0A2T6ZWE0_TUBBO</name>
<dbReference type="Proteomes" id="UP000244722">
    <property type="component" value="Unassembled WGS sequence"/>
</dbReference>
<proteinExistence type="predicted"/>
<feature type="region of interest" description="Disordered" evidence="1">
    <location>
        <begin position="111"/>
        <end position="134"/>
    </location>
</feature>
<keyword evidence="3" id="KW-1185">Reference proteome</keyword>
<sequence length="154" mass="15729">MEALCGATTSSVSSTTCLTDRTSVTAAATVITPTTSDSASTLSMSLIKSATMTTRAPSFSGAITFSTFERPAGGSGLPDMLPLDDSPVLTGPFYTPDPSVTQIIYNPNSMATTESSRTATTCTTPDRGSGNGTPFAIGSTNFALSSSINFQRSA</sequence>
<evidence type="ECO:0000313" key="2">
    <source>
        <dbReference type="EMBL" id="PUU79821.1"/>
    </source>
</evidence>
<evidence type="ECO:0000313" key="3">
    <source>
        <dbReference type="Proteomes" id="UP000244722"/>
    </source>
</evidence>
<reference evidence="2 3" key="1">
    <citation type="submission" date="2017-04" db="EMBL/GenBank/DDBJ databases">
        <title>Draft genome sequence of Tuber borchii Vittad., a whitish edible truffle.</title>
        <authorList>
            <consortium name="DOE Joint Genome Institute"/>
            <person name="Murat C."/>
            <person name="Kuo A."/>
            <person name="Barry K.W."/>
            <person name="Clum A."/>
            <person name="Dockter R.B."/>
            <person name="Fauchery L."/>
            <person name="Iotti M."/>
            <person name="Kohler A."/>
            <person name="Labutti K."/>
            <person name="Lindquist E.A."/>
            <person name="Lipzen A."/>
            <person name="Ohm R.A."/>
            <person name="Wang M."/>
            <person name="Grigoriev I.V."/>
            <person name="Zambonelli A."/>
            <person name="Martin F.M."/>
        </authorList>
    </citation>
    <scope>NUCLEOTIDE SEQUENCE [LARGE SCALE GENOMIC DNA]</scope>
    <source>
        <strain evidence="2 3">Tbo3840</strain>
    </source>
</reference>
<comment type="caution">
    <text evidence="2">The sequence shown here is derived from an EMBL/GenBank/DDBJ whole genome shotgun (WGS) entry which is preliminary data.</text>
</comment>
<dbReference type="OrthoDB" id="10621356at2759"/>
<accession>A0A2T6ZWE0</accession>
<dbReference type="EMBL" id="NESQ01000081">
    <property type="protein sequence ID" value="PUU79821.1"/>
    <property type="molecule type" value="Genomic_DNA"/>
</dbReference>